<evidence type="ECO:0000313" key="2">
    <source>
        <dbReference type="Proteomes" id="UP001632038"/>
    </source>
</evidence>
<dbReference type="Proteomes" id="UP001632038">
    <property type="component" value="Unassembled WGS sequence"/>
</dbReference>
<keyword evidence="2" id="KW-1185">Reference proteome</keyword>
<comment type="caution">
    <text evidence="1">The sequence shown here is derived from an EMBL/GenBank/DDBJ whole genome shotgun (WGS) entry which is preliminary data.</text>
</comment>
<evidence type="ECO:0000313" key="1">
    <source>
        <dbReference type="EMBL" id="KAL3629730.1"/>
    </source>
</evidence>
<dbReference type="AlphaFoldDB" id="A0ABD3CIH2"/>
<dbReference type="EMBL" id="JAVIJP010000034">
    <property type="protein sequence ID" value="KAL3629730.1"/>
    <property type="molecule type" value="Genomic_DNA"/>
</dbReference>
<gene>
    <name evidence="1" type="ORF">CASFOL_026952</name>
</gene>
<sequence>MYSLFNDLHSGKNTWAVKARVVRTLLQPKFEYPKETKRFEMIMHDEAGI</sequence>
<reference evidence="2" key="1">
    <citation type="journal article" date="2024" name="IScience">
        <title>Strigolactones Initiate the Formation of Haustorium-like Structures in Castilleja.</title>
        <authorList>
            <person name="Buerger M."/>
            <person name="Peterson D."/>
            <person name="Chory J."/>
        </authorList>
    </citation>
    <scope>NUCLEOTIDE SEQUENCE [LARGE SCALE GENOMIC DNA]</scope>
</reference>
<accession>A0ABD3CIH2</accession>
<organism evidence="1 2">
    <name type="scientific">Castilleja foliolosa</name>
    <dbReference type="NCBI Taxonomy" id="1961234"/>
    <lineage>
        <taxon>Eukaryota</taxon>
        <taxon>Viridiplantae</taxon>
        <taxon>Streptophyta</taxon>
        <taxon>Embryophyta</taxon>
        <taxon>Tracheophyta</taxon>
        <taxon>Spermatophyta</taxon>
        <taxon>Magnoliopsida</taxon>
        <taxon>eudicotyledons</taxon>
        <taxon>Gunneridae</taxon>
        <taxon>Pentapetalae</taxon>
        <taxon>asterids</taxon>
        <taxon>lamiids</taxon>
        <taxon>Lamiales</taxon>
        <taxon>Orobanchaceae</taxon>
        <taxon>Pedicularideae</taxon>
        <taxon>Castillejinae</taxon>
        <taxon>Castilleja</taxon>
    </lineage>
</organism>
<name>A0ABD3CIH2_9LAMI</name>
<proteinExistence type="predicted"/>
<protein>
    <submittedName>
        <fullName evidence="1">Uncharacterized protein</fullName>
    </submittedName>
</protein>